<proteinExistence type="predicted"/>
<dbReference type="EMBL" id="JAWZYT010003454">
    <property type="protein sequence ID" value="KAK4298331.1"/>
    <property type="molecule type" value="Genomic_DNA"/>
</dbReference>
<evidence type="ECO:0000313" key="6">
    <source>
        <dbReference type="Proteomes" id="UP001292094"/>
    </source>
</evidence>
<sequence>MLLLQLIEEKKKIIKGKFSPDLTIRDKREAWQYITNSLNITFPGIHRQREQVEKKWHNLLSKGKKDITTRRRLFNQTGGGPPAPGDGDDDPVLEGIEKILGKENVTFSGFKCNHPMDLSNILLGAAVPSTSDDVVELHVGEVGELPVATAPPEVADVRELVDFPPATRIDPTTSALINTGDPRDIASLIQDMRQAYQAQRDAWKSIDNYYKRKT</sequence>
<comment type="function">
    <text evidence="3">Involved in transvection phenomena (= synapsis-dependent gene expression), where the synaptic pairing of chromosomes carrying genes with which zeste interacts influences the expression of these genes. Zeste binds to DNA and stimulates transcription from a nearby promoter.</text>
</comment>
<dbReference type="AlphaFoldDB" id="A0AAE1P016"/>
<protein>
    <recommendedName>
        <fullName evidence="2">Regulatory protein zeste</fullName>
    </recommendedName>
</protein>
<evidence type="ECO:0000256" key="3">
    <source>
        <dbReference type="ARBA" id="ARBA00025466"/>
    </source>
</evidence>
<organism evidence="5 6">
    <name type="scientific">Petrolisthes manimaculis</name>
    <dbReference type="NCBI Taxonomy" id="1843537"/>
    <lineage>
        <taxon>Eukaryota</taxon>
        <taxon>Metazoa</taxon>
        <taxon>Ecdysozoa</taxon>
        <taxon>Arthropoda</taxon>
        <taxon>Crustacea</taxon>
        <taxon>Multicrustacea</taxon>
        <taxon>Malacostraca</taxon>
        <taxon>Eumalacostraca</taxon>
        <taxon>Eucarida</taxon>
        <taxon>Decapoda</taxon>
        <taxon>Pleocyemata</taxon>
        <taxon>Anomura</taxon>
        <taxon>Galatheoidea</taxon>
        <taxon>Porcellanidae</taxon>
        <taxon>Petrolisthes</taxon>
    </lineage>
</organism>
<comment type="subunit">
    <text evidence="1">Self-associates forming complexes of several hundred monomers.</text>
</comment>
<feature type="domain" description="Myb/SANT-like DNA-binding" evidence="4">
    <location>
        <begin position="2"/>
        <end position="67"/>
    </location>
</feature>
<dbReference type="Proteomes" id="UP001292094">
    <property type="component" value="Unassembled WGS sequence"/>
</dbReference>
<dbReference type="InterPro" id="IPR028002">
    <property type="entry name" value="Myb_DNA-bind_5"/>
</dbReference>
<name>A0AAE1P016_9EUCA</name>
<gene>
    <name evidence="5" type="ORF">Pmani_029314</name>
</gene>
<dbReference type="PANTHER" id="PTHR23098:SF16">
    <property type="entry name" value="REGULATORY PROTEIN ZESTE"/>
    <property type="match status" value="1"/>
</dbReference>
<evidence type="ECO:0000313" key="5">
    <source>
        <dbReference type="EMBL" id="KAK4298331.1"/>
    </source>
</evidence>
<dbReference type="Pfam" id="PF13873">
    <property type="entry name" value="Myb_DNA-bind_5"/>
    <property type="match status" value="1"/>
</dbReference>
<evidence type="ECO:0000256" key="1">
    <source>
        <dbReference type="ARBA" id="ARBA00011764"/>
    </source>
</evidence>
<reference evidence="5" key="1">
    <citation type="submission" date="2023-11" db="EMBL/GenBank/DDBJ databases">
        <title>Genome assemblies of two species of porcelain crab, Petrolisthes cinctipes and Petrolisthes manimaculis (Anomura: Porcellanidae).</title>
        <authorList>
            <person name="Angst P."/>
        </authorList>
    </citation>
    <scope>NUCLEOTIDE SEQUENCE</scope>
    <source>
        <strain evidence="5">PB745_02</strain>
        <tissue evidence="5">Gill</tissue>
    </source>
</reference>
<evidence type="ECO:0000259" key="4">
    <source>
        <dbReference type="Pfam" id="PF13873"/>
    </source>
</evidence>
<accession>A0AAE1P016</accession>
<evidence type="ECO:0000256" key="2">
    <source>
        <dbReference type="ARBA" id="ARBA00016807"/>
    </source>
</evidence>
<dbReference type="PANTHER" id="PTHR23098">
    <property type="entry name" value="AGAP001331-PA-RELATED"/>
    <property type="match status" value="1"/>
</dbReference>
<dbReference type="GO" id="GO:0005634">
    <property type="term" value="C:nucleus"/>
    <property type="evidence" value="ECO:0007669"/>
    <property type="project" value="TreeGrafter"/>
</dbReference>
<keyword evidence="6" id="KW-1185">Reference proteome</keyword>
<comment type="caution">
    <text evidence="5">The sequence shown here is derived from an EMBL/GenBank/DDBJ whole genome shotgun (WGS) entry which is preliminary data.</text>
</comment>